<reference evidence="4" key="2">
    <citation type="submission" date="2015-01" db="EMBL/GenBank/DDBJ databases">
        <title>Evolutionary Origins and Diversification of the Mycorrhizal Mutualists.</title>
        <authorList>
            <consortium name="DOE Joint Genome Institute"/>
            <consortium name="Mycorrhizal Genomics Consortium"/>
            <person name="Kohler A."/>
            <person name="Kuo A."/>
            <person name="Nagy L.G."/>
            <person name="Floudas D."/>
            <person name="Copeland A."/>
            <person name="Barry K.W."/>
            <person name="Cichocki N."/>
            <person name="Veneault-Fourrey C."/>
            <person name="LaButti K."/>
            <person name="Lindquist E.A."/>
            <person name="Lipzen A."/>
            <person name="Lundell T."/>
            <person name="Morin E."/>
            <person name="Murat C."/>
            <person name="Riley R."/>
            <person name="Ohm R."/>
            <person name="Sun H."/>
            <person name="Tunlid A."/>
            <person name="Henrissat B."/>
            <person name="Grigoriev I.V."/>
            <person name="Hibbett D.S."/>
            <person name="Martin F."/>
        </authorList>
    </citation>
    <scope>NUCLEOTIDE SEQUENCE [LARGE SCALE GENOMIC DNA]</scope>
    <source>
        <strain evidence="4">Zn</strain>
    </source>
</reference>
<dbReference type="InParanoid" id="A0A0C3D8T2"/>
<keyword evidence="1" id="KW-1133">Transmembrane helix</keyword>
<dbReference type="PANTHER" id="PTHR30383">
    <property type="entry name" value="THIOESTERASE 1/PROTEASE 1/LYSOPHOSPHOLIPASE L1"/>
    <property type="match status" value="1"/>
</dbReference>
<dbReference type="HOGENOM" id="CLU_014183_3_0_1"/>
<keyword evidence="4" id="KW-1185">Reference proteome</keyword>
<dbReference type="EMBL" id="KN832870">
    <property type="protein sequence ID" value="KIN07734.1"/>
    <property type="molecule type" value="Genomic_DNA"/>
</dbReference>
<dbReference type="InterPro" id="IPR013830">
    <property type="entry name" value="SGNH_hydro"/>
</dbReference>
<gene>
    <name evidence="3" type="ORF">OIDMADRAFT_174661</name>
</gene>
<evidence type="ECO:0000259" key="2">
    <source>
        <dbReference type="Pfam" id="PF13472"/>
    </source>
</evidence>
<feature type="domain" description="SGNH hydrolase-type esterase" evidence="2">
    <location>
        <begin position="198"/>
        <end position="318"/>
    </location>
</feature>
<dbReference type="Gene3D" id="3.40.50.1110">
    <property type="entry name" value="SGNH hydrolase"/>
    <property type="match status" value="1"/>
</dbReference>
<protein>
    <submittedName>
        <fullName evidence="3">Carbohydrate esterase family 3 protein</fullName>
    </submittedName>
</protein>
<dbReference type="Proteomes" id="UP000054321">
    <property type="component" value="Unassembled WGS sequence"/>
</dbReference>
<dbReference type="InterPro" id="IPR036514">
    <property type="entry name" value="SGNH_hydro_sf"/>
</dbReference>
<dbReference type="InterPro" id="IPR051532">
    <property type="entry name" value="Ester_Hydrolysis_Enzymes"/>
</dbReference>
<keyword evidence="1" id="KW-0472">Membrane</keyword>
<reference evidence="3 4" key="1">
    <citation type="submission" date="2014-04" db="EMBL/GenBank/DDBJ databases">
        <authorList>
            <consortium name="DOE Joint Genome Institute"/>
            <person name="Kuo A."/>
            <person name="Martino E."/>
            <person name="Perotto S."/>
            <person name="Kohler A."/>
            <person name="Nagy L.G."/>
            <person name="Floudas D."/>
            <person name="Copeland A."/>
            <person name="Barry K.W."/>
            <person name="Cichocki N."/>
            <person name="Veneault-Fourrey C."/>
            <person name="LaButti K."/>
            <person name="Lindquist E.A."/>
            <person name="Lipzen A."/>
            <person name="Lundell T."/>
            <person name="Morin E."/>
            <person name="Murat C."/>
            <person name="Sun H."/>
            <person name="Tunlid A."/>
            <person name="Henrissat B."/>
            <person name="Grigoriev I.V."/>
            <person name="Hibbett D.S."/>
            <person name="Martin F."/>
            <person name="Nordberg H.P."/>
            <person name="Cantor M.N."/>
            <person name="Hua S.X."/>
        </authorList>
    </citation>
    <scope>NUCLEOTIDE SEQUENCE [LARGE SCALE GENOMIC DNA]</scope>
    <source>
        <strain evidence="3 4">Zn</strain>
    </source>
</reference>
<proteinExistence type="predicted"/>
<dbReference type="AlphaFoldDB" id="A0A0C3D8T2"/>
<keyword evidence="1" id="KW-0812">Transmembrane</keyword>
<sequence length="440" mass="49507">MELGEQSTRLLDANGHDRLDSPDVEQNLVHIPSSRGKGTVWRGWLRRKWRDPRWRDLVAVTVLVGVVCGALGYTLGFWARKSPGRASRPGVVPLRVMVAGDSISQGCESLHTWRYRLWEWFQENDVPVTFLGPFHQTRLQEQDLSIGVPLPAARPGDELDGPTAMDIGYALDVEPEFLRTGSAHLAIWGREIAQDLDIISRQIHDYRPDYLLVELGFNDLAFGGRKPDEALTLMQQFIEKARAASPELRFAIANLPQRSKIGDLDVRTGQYNEKLREAIPKWSLPSSPVELVEFMEAYSCGPINCPASLDGIHPNSQGELEIAHAFSKTLYHNFGIGQQPLALPADFPSRTCLAPATVATYPNQEYIRFTWDFVYGAYGYEVQVRQEGVDWVTDSANYTKERHMDTLWTTGGATWEFRVRTYCEVTIKSPWTSAVSAAVL</sequence>
<dbReference type="OrthoDB" id="2119228at2759"/>
<evidence type="ECO:0000313" key="3">
    <source>
        <dbReference type="EMBL" id="KIN07734.1"/>
    </source>
</evidence>
<accession>A0A0C3D8T2</accession>
<feature type="transmembrane region" description="Helical" evidence="1">
    <location>
        <begin position="57"/>
        <end position="79"/>
    </location>
</feature>
<dbReference type="STRING" id="913774.A0A0C3D8T2"/>
<dbReference type="Pfam" id="PF13472">
    <property type="entry name" value="Lipase_GDSL_2"/>
    <property type="match status" value="1"/>
</dbReference>
<evidence type="ECO:0000313" key="4">
    <source>
        <dbReference type="Proteomes" id="UP000054321"/>
    </source>
</evidence>
<organism evidence="3 4">
    <name type="scientific">Oidiodendron maius (strain Zn)</name>
    <dbReference type="NCBI Taxonomy" id="913774"/>
    <lineage>
        <taxon>Eukaryota</taxon>
        <taxon>Fungi</taxon>
        <taxon>Dikarya</taxon>
        <taxon>Ascomycota</taxon>
        <taxon>Pezizomycotina</taxon>
        <taxon>Leotiomycetes</taxon>
        <taxon>Leotiomycetes incertae sedis</taxon>
        <taxon>Myxotrichaceae</taxon>
        <taxon>Oidiodendron</taxon>
    </lineage>
</organism>
<evidence type="ECO:0000256" key="1">
    <source>
        <dbReference type="SAM" id="Phobius"/>
    </source>
</evidence>
<name>A0A0C3D8T2_OIDMZ</name>
<dbReference type="SUPFAM" id="SSF52266">
    <property type="entry name" value="SGNH hydrolase"/>
    <property type="match status" value="1"/>
</dbReference>